<accession>A0A2M7R5M6</accession>
<evidence type="ECO:0000256" key="1">
    <source>
        <dbReference type="SAM" id="Phobius"/>
    </source>
</evidence>
<keyword evidence="1" id="KW-0472">Membrane</keyword>
<feature type="transmembrane region" description="Helical" evidence="1">
    <location>
        <begin position="88"/>
        <end position="108"/>
    </location>
</feature>
<evidence type="ECO:0000313" key="2">
    <source>
        <dbReference type="EMBL" id="PIY88711.1"/>
    </source>
</evidence>
<proteinExistence type="predicted"/>
<sequence>MKLVEFFSRGLFSPVGMTLLYLGILIIYSFHKELIRWLGEKGKIERQGEYFVYGWIGFATILYVINFFSRNYFSYSSKGEPLTILQDISLISLEVLAIFIFTRCLKILKISLEKRKQSEKE</sequence>
<name>A0A2M7R5M6_9BACT</name>
<feature type="transmembrane region" description="Helical" evidence="1">
    <location>
        <begin position="50"/>
        <end position="68"/>
    </location>
</feature>
<dbReference type="Proteomes" id="UP000230767">
    <property type="component" value="Unassembled WGS sequence"/>
</dbReference>
<comment type="caution">
    <text evidence="2">The sequence shown here is derived from an EMBL/GenBank/DDBJ whole genome shotgun (WGS) entry which is preliminary data.</text>
</comment>
<organism evidence="2 3">
    <name type="scientific">Candidatus Nealsonbacteria bacterium CG_4_10_14_0_8_um_filter_37_14</name>
    <dbReference type="NCBI Taxonomy" id="1974684"/>
    <lineage>
        <taxon>Bacteria</taxon>
        <taxon>Candidatus Nealsoniibacteriota</taxon>
    </lineage>
</organism>
<feature type="transmembrane region" description="Helical" evidence="1">
    <location>
        <begin position="12"/>
        <end position="30"/>
    </location>
</feature>
<evidence type="ECO:0000313" key="3">
    <source>
        <dbReference type="Proteomes" id="UP000230767"/>
    </source>
</evidence>
<reference evidence="3" key="1">
    <citation type="submission" date="2017-09" db="EMBL/GenBank/DDBJ databases">
        <title>Depth-based differentiation of microbial function through sediment-hosted aquifers and enrichment of novel symbionts in the deep terrestrial subsurface.</title>
        <authorList>
            <person name="Probst A.J."/>
            <person name="Ladd B."/>
            <person name="Jarett J.K."/>
            <person name="Geller-Mcgrath D.E."/>
            <person name="Sieber C.M.K."/>
            <person name="Emerson J.B."/>
            <person name="Anantharaman K."/>
            <person name="Thomas B.C."/>
            <person name="Malmstrom R."/>
            <person name="Stieglmeier M."/>
            <person name="Klingl A."/>
            <person name="Woyke T."/>
            <person name="Ryan C.M."/>
            <person name="Banfield J.F."/>
        </authorList>
    </citation>
    <scope>NUCLEOTIDE SEQUENCE [LARGE SCALE GENOMIC DNA]</scope>
</reference>
<gene>
    <name evidence="2" type="ORF">COY73_03035</name>
</gene>
<protein>
    <submittedName>
        <fullName evidence="2">Uncharacterized protein</fullName>
    </submittedName>
</protein>
<keyword evidence="1" id="KW-1133">Transmembrane helix</keyword>
<dbReference type="EMBL" id="PFLW01000073">
    <property type="protein sequence ID" value="PIY88711.1"/>
    <property type="molecule type" value="Genomic_DNA"/>
</dbReference>
<keyword evidence="1" id="KW-0812">Transmembrane</keyword>
<dbReference type="AlphaFoldDB" id="A0A2M7R5M6"/>